<evidence type="ECO:0000259" key="2">
    <source>
        <dbReference type="Pfam" id="PF13966"/>
    </source>
</evidence>
<keyword evidence="1" id="KW-0732">Signal</keyword>
<dbReference type="Proteomes" id="UP000233837">
    <property type="component" value="Unassembled WGS sequence"/>
</dbReference>
<keyword evidence="4" id="KW-1185">Reference proteome</keyword>
<name>A0A2I0W9X3_9ASPA</name>
<reference evidence="3 4" key="1">
    <citation type="journal article" date="2016" name="Sci. Rep.">
        <title>The Dendrobium catenatum Lindl. genome sequence provides insights into polysaccharide synthase, floral development and adaptive evolution.</title>
        <authorList>
            <person name="Zhang G.Q."/>
            <person name="Xu Q."/>
            <person name="Bian C."/>
            <person name="Tsai W.C."/>
            <person name="Yeh C.M."/>
            <person name="Liu K.W."/>
            <person name="Yoshida K."/>
            <person name="Zhang L.S."/>
            <person name="Chang S.B."/>
            <person name="Chen F."/>
            <person name="Shi Y."/>
            <person name="Su Y.Y."/>
            <person name="Zhang Y.Q."/>
            <person name="Chen L.J."/>
            <person name="Yin Y."/>
            <person name="Lin M."/>
            <person name="Huang H."/>
            <person name="Deng H."/>
            <person name="Wang Z.W."/>
            <person name="Zhu S.L."/>
            <person name="Zhao X."/>
            <person name="Deng C."/>
            <person name="Niu S.C."/>
            <person name="Huang J."/>
            <person name="Wang M."/>
            <person name="Liu G.H."/>
            <person name="Yang H.J."/>
            <person name="Xiao X.J."/>
            <person name="Hsiao Y.Y."/>
            <person name="Wu W.L."/>
            <person name="Chen Y.Y."/>
            <person name="Mitsuda N."/>
            <person name="Ohme-Takagi M."/>
            <person name="Luo Y.B."/>
            <person name="Van de Peer Y."/>
            <person name="Liu Z.J."/>
        </authorList>
    </citation>
    <scope>NUCLEOTIDE SEQUENCE [LARGE SCALE GENOMIC DNA]</scope>
    <source>
        <tissue evidence="3">The whole plant</tissue>
    </source>
</reference>
<dbReference type="InterPro" id="IPR026960">
    <property type="entry name" value="RVT-Znf"/>
</dbReference>
<sequence>MVWAKRNILKHSVFVWLALVDGLKTADALQLRNIMVHGTCSLCHYYNESVSHLFFECSYTFSILTTLFSGMKSFLLRPSIM</sequence>
<feature type="chain" id="PRO_5014166805" description="Reverse transcriptase zinc-binding domain-containing protein" evidence="1">
    <location>
        <begin position="29"/>
        <end position="81"/>
    </location>
</feature>
<evidence type="ECO:0000256" key="1">
    <source>
        <dbReference type="SAM" id="SignalP"/>
    </source>
</evidence>
<organism evidence="3 4">
    <name type="scientific">Dendrobium catenatum</name>
    <dbReference type="NCBI Taxonomy" id="906689"/>
    <lineage>
        <taxon>Eukaryota</taxon>
        <taxon>Viridiplantae</taxon>
        <taxon>Streptophyta</taxon>
        <taxon>Embryophyta</taxon>
        <taxon>Tracheophyta</taxon>
        <taxon>Spermatophyta</taxon>
        <taxon>Magnoliopsida</taxon>
        <taxon>Liliopsida</taxon>
        <taxon>Asparagales</taxon>
        <taxon>Orchidaceae</taxon>
        <taxon>Epidendroideae</taxon>
        <taxon>Malaxideae</taxon>
        <taxon>Dendrobiinae</taxon>
        <taxon>Dendrobium</taxon>
    </lineage>
</organism>
<feature type="signal peptide" evidence="1">
    <location>
        <begin position="1"/>
        <end position="28"/>
    </location>
</feature>
<dbReference type="AlphaFoldDB" id="A0A2I0W9X3"/>
<feature type="domain" description="Reverse transcriptase zinc-binding" evidence="2">
    <location>
        <begin position="1"/>
        <end position="60"/>
    </location>
</feature>
<evidence type="ECO:0000313" key="3">
    <source>
        <dbReference type="EMBL" id="PKU72461.1"/>
    </source>
</evidence>
<evidence type="ECO:0000313" key="4">
    <source>
        <dbReference type="Proteomes" id="UP000233837"/>
    </source>
</evidence>
<reference evidence="3 4" key="2">
    <citation type="journal article" date="2017" name="Nature">
        <title>The Apostasia genome and the evolution of orchids.</title>
        <authorList>
            <person name="Zhang G.Q."/>
            <person name="Liu K.W."/>
            <person name="Li Z."/>
            <person name="Lohaus R."/>
            <person name="Hsiao Y.Y."/>
            <person name="Niu S.C."/>
            <person name="Wang J.Y."/>
            <person name="Lin Y.C."/>
            <person name="Xu Q."/>
            <person name="Chen L.J."/>
            <person name="Yoshida K."/>
            <person name="Fujiwara S."/>
            <person name="Wang Z.W."/>
            <person name="Zhang Y.Q."/>
            <person name="Mitsuda N."/>
            <person name="Wang M."/>
            <person name="Liu G.H."/>
            <person name="Pecoraro L."/>
            <person name="Huang H.X."/>
            <person name="Xiao X.J."/>
            <person name="Lin M."/>
            <person name="Wu X.Y."/>
            <person name="Wu W.L."/>
            <person name="Chen Y.Y."/>
            <person name="Chang S.B."/>
            <person name="Sakamoto S."/>
            <person name="Ohme-Takagi M."/>
            <person name="Yagi M."/>
            <person name="Zeng S.J."/>
            <person name="Shen C.Y."/>
            <person name="Yeh C.M."/>
            <person name="Luo Y.B."/>
            <person name="Tsai W.C."/>
            <person name="Van de Peer Y."/>
            <person name="Liu Z.J."/>
        </authorList>
    </citation>
    <scope>NUCLEOTIDE SEQUENCE [LARGE SCALE GENOMIC DNA]</scope>
    <source>
        <tissue evidence="3">The whole plant</tissue>
    </source>
</reference>
<accession>A0A2I0W9X3</accession>
<proteinExistence type="predicted"/>
<dbReference type="EMBL" id="KZ502834">
    <property type="protein sequence ID" value="PKU72461.1"/>
    <property type="molecule type" value="Genomic_DNA"/>
</dbReference>
<gene>
    <name evidence="3" type="ORF">MA16_Dca020548</name>
</gene>
<dbReference type="Pfam" id="PF13966">
    <property type="entry name" value="zf-RVT"/>
    <property type="match status" value="1"/>
</dbReference>
<protein>
    <recommendedName>
        <fullName evidence="2">Reverse transcriptase zinc-binding domain-containing protein</fullName>
    </recommendedName>
</protein>